<name>A0A7X0D0B3_9HYPH</name>
<accession>A0A7X0D0B3</accession>
<dbReference type="EMBL" id="JACHEG010000002">
    <property type="protein sequence ID" value="MBB6163194.1"/>
    <property type="molecule type" value="Genomic_DNA"/>
</dbReference>
<evidence type="ECO:0000313" key="2">
    <source>
        <dbReference type="Proteomes" id="UP000547879"/>
    </source>
</evidence>
<dbReference type="RefSeq" id="WP_183992942.1">
    <property type="nucleotide sequence ID" value="NZ_BMHW01000002.1"/>
</dbReference>
<proteinExistence type="predicted"/>
<keyword evidence="2" id="KW-1185">Reference proteome</keyword>
<sequence>MPTQLIRNPVNPEQLTLVQQVFDATCAEHGIDKASADGEALALILVNSLQKGSAEKEQLEALAGALIQTR</sequence>
<reference evidence="1 2" key="1">
    <citation type="submission" date="2020-08" db="EMBL/GenBank/DDBJ databases">
        <title>Genomic Encyclopedia of Type Strains, Phase IV (KMG-IV): sequencing the most valuable type-strain genomes for metagenomic binning, comparative biology and taxonomic classification.</title>
        <authorList>
            <person name="Goeker M."/>
        </authorList>
    </citation>
    <scope>NUCLEOTIDE SEQUENCE [LARGE SCALE GENOMIC DNA]</scope>
    <source>
        <strain evidence="1 2">DSM 100734</strain>
    </source>
</reference>
<organism evidence="1 2">
    <name type="scientific">Rhizobium wenxiniae</name>
    <dbReference type="NCBI Taxonomy" id="1737357"/>
    <lineage>
        <taxon>Bacteria</taxon>
        <taxon>Pseudomonadati</taxon>
        <taxon>Pseudomonadota</taxon>
        <taxon>Alphaproteobacteria</taxon>
        <taxon>Hyphomicrobiales</taxon>
        <taxon>Rhizobiaceae</taxon>
        <taxon>Rhizobium/Agrobacterium group</taxon>
        <taxon>Rhizobium</taxon>
    </lineage>
</organism>
<gene>
    <name evidence="1" type="ORF">HNQ72_003012</name>
</gene>
<protein>
    <submittedName>
        <fullName evidence="1">Uncharacterized protein YaiE (UPF0345 family)</fullName>
    </submittedName>
</protein>
<dbReference type="AlphaFoldDB" id="A0A7X0D0B3"/>
<dbReference type="Proteomes" id="UP000547879">
    <property type="component" value="Unassembled WGS sequence"/>
</dbReference>
<comment type="caution">
    <text evidence="1">The sequence shown here is derived from an EMBL/GenBank/DDBJ whole genome shotgun (WGS) entry which is preliminary data.</text>
</comment>
<evidence type="ECO:0000313" key="1">
    <source>
        <dbReference type="EMBL" id="MBB6163194.1"/>
    </source>
</evidence>